<dbReference type="GO" id="GO:0005730">
    <property type="term" value="C:nucleolus"/>
    <property type="evidence" value="ECO:0007669"/>
    <property type="project" value="UniProtKB-SubCell"/>
</dbReference>
<evidence type="ECO:0000256" key="2">
    <source>
        <dbReference type="ARBA" id="ARBA00011022"/>
    </source>
</evidence>
<name>A0A8H7YAC4_PSICU</name>
<dbReference type="GO" id="GO:0000462">
    <property type="term" value="P:maturation of SSU-rRNA from tricistronic rRNA transcript (SSU-rRNA, 5.8S rRNA, LSU-rRNA)"/>
    <property type="evidence" value="ECO:0007669"/>
    <property type="project" value="InterPro"/>
</dbReference>
<comment type="subcellular location">
    <subcellularLocation>
        <location evidence="1">Nucleus</location>
        <location evidence="1">Nucleolus</location>
    </subcellularLocation>
</comment>
<dbReference type="GO" id="GO:0030688">
    <property type="term" value="C:preribosome, small subunit precursor"/>
    <property type="evidence" value="ECO:0007669"/>
    <property type="project" value="InterPro"/>
</dbReference>
<evidence type="ECO:0000256" key="3">
    <source>
        <dbReference type="ARBA" id="ARBA00021321"/>
    </source>
</evidence>
<gene>
    <name evidence="6" type="ORF">JR316_000899</name>
</gene>
<organism evidence="6">
    <name type="scientific">Psilocybe cubensis</name>
    <name type="common">Psychedelic mushroom</name>
    <name type="synonym">Stropharia cubensis</name>
    <dbReference type="NCBI Taxonomy" id="181762"/>
    <lineage>
        <taxon>Eukaryota</taxon>
        <taxon>Fungi</taxon>
        <taxon>Dikarya</taxon>
        <taxon>Basidiomycota</taxon>
        <taxon>Agaricomycotina</taxon>
        <taxon>Agaricomycetes</taxon>
        <taxon>Agaricomycetidae</taxon>
        <taxon>Agaricales</taxon>
        <taxon>Agaricineae</taxon>
        <taxon>Strophariaceae</taxon>
        <taxon>Psilocybe</taxon>
    </lineage>
</organism>
<dbReference type="GO" id="GO:0030686">
    <property type="term" value="C:90S preribosome"/>
    <property type="evidence" value="ECO:0007669"/>
    <property type="project" value="InterPro"/>
</dbReference>
<proteinExistence type="inferred from homology"/>
<evidence type="ECO:0000256" key="4">
    <source>
        <dbReference type="ARBA" id="ARBA00023242"/>
    </source>
</evidence>
<evidence type="ECO:0000256" key="5">
    <source>
        <dbReference type="SAM" id="MobiDB-lite"/>
    </source>
</evidence>
<feature type="region of interest" description="Disordered" evidence="5">
    <location>
        <begin position="112"/>
        <end position="161"/>
    </location>
</feature>
<keyword evidence="4" id="KW-0539">Nucleus</keyword>
<sequence>MFFQPKASKIRTSKHHASVKLPQVASKDANQDLPSFESIRPTEAEVTASEGRQLVIQQSKKAKQMEKREAFLQKLEPSTKQASKSHERRLKRKAKEQLVAGLNELQSALASLEEESGREEVQSTNADTLHAEKTSKPAVKPGIIGKSGSSTLSRAQRKRVL</sequence>
<dbReference type="InterPro" id="IPR028160">
    <property type="entry name" value="Slx9-like"/>
</dbReference>
<evidence type="ECO:0000313" key="6">
    <source>
        <dbReference type="EMBL" id="KAG5174241.1"/>
    </source>
</evidence>
<accession>A0A8H7YAC4</accession>
<dbReference type="OrthoDB" id="18703at2759"/>
<comment type="similarity">
    <text evidence="2">Belongs to the SLX9 family.</text>
</comment>
<comment type="caution">
    <text evidence="6">The sequence shown here is derived from an EMBL/GenBank/DDBJ whole genome shotgun (WGS) entry which is preliminary data.</text>
</comment>
<evidence type="ECO:0000256" key="1">
    <source>
        <dbReference type="ARBA" id="ARBA00004604"/>
    </source>
</evidence>
<dbReference type="Pfam" id="PF15341">
    <property type="entry name" value="SLX9"/>
    <property type="match status" value="1"/>
</dbReference>
<reference evidence="6" key="1">
    <citation type="submission" date="2021-02" db="EMBL/GenBank/DDBJ databases">
        <title>Psilocybe cubensis genome.</title>
        <authorList>
            <person name="Mckernan K.J."/>
            <person name="Crawford S."/>
            <person name="Trippe A."/>
            <person name="Kane L.T."/>
            <person name="Mclaughlin S."/>
        </authorList>
    </citation>
    <scope>NUCLEOTIDE SEQUENCE [LARGE SCALE GENOMIC DNA]</scope>
    <source>
        <strain evidence="6">MGC-MH-2018</strain>
    </source>
</reference>
<protein>
    <recommendedName>
        <fullName evidence="3">Ribosome biogenesis protein SLX9</fullName>
    </recommendedName>
</protein>
<feature type="region of interest" description="Disordered" evidence="5">
    <location>
        <begin position="72"/>
        <end position="95"/>
    </location>
</feature>
<dbReference type="EMBL" id="JAFIQS010000001">
    <property type="protein sequence ID" value="KAG5174241.1"/>
    <property type="molecule type" value="Genomic_DNA"/>
</dbReference>
<dbReference type="AlphaFoldDB" id="A0A8H7YAC4"/>